<keyword evidence="5" id="KW-1185">Reference proteome</keyword>
<keyword evidence="2 4" id="KW-0378">Hydrolase</keyword>
<dbReference type="Gene3D" id="3.10.129.10">
    <property type="entry name" value="Hotdog Thioesterase"/>
    <property type="match status" value="1"/>
</dbReference>
<dbReference type="STRING" id="1121001.SAMN02745857_00085"/>
<evidence type="ECO:0000313" key="5">
    <source>
        <dbReference type="Proteomes" id="UP000192761"/>
    </source>
</evidence>
<dbReference type="SUPFAM" id="SSF54637">
    <property type="entry name" value="Thioesterase/thiol ester dehydrase-isomerase"/>
    <property type="match status" value="1"/>
</dbReference>
<dbReference type="PANTHER" id="PTHR43240:SF5">
    <property type="entry name" value="1,4-DIHYDROXY-2-NAPHTHOYL-COA THIOESTERASE 1"/>
    <property type="match status" value="1"/>
</dbReference>
<dbReference type="PANTHER" id="PTHR43240">
    <property type="entry name" value="1,4-DIHYDROXY-2-NAPHTHOYL-COA THIOESTERASE 1"/>
    <property type="match status" value="1"/>
</dbReference>
<evidence type="ECO:0000259" key="3">
    <source>
        <dbReference type="Pfam" id="PF03061"/>
    </source>
</evidence>
<gene>
    <name evidence="4" type="ORF">SAMN02745857_00085</name>
</gene>
<dbReference type="CDD" id="cd03443">
    <property type="entry name" value="PaaI_thioesterase"/>
    <property type="match status" value="1"/>
</dbReference>
<dbReference type="OrthoDB" id="32575at2"/>
<evidence type="ECO:0000256" key="1">
    <source>
        <dbReference type="ARBA" id="ARBA00008324"/>
    </source>
</evidence>
<reference evidence="4 5" key="1">
    <citation type="submission" date="2017-04" db="EMBL/GenBank/DDBJ databases">
        <authorList>
            <person name="Afonso C.L."/>
            <person name="Miller P.J."/>
            <person name="Scott M.A."/>
            <person name="Spackman E."/>
            <person name="Goraichik I."/>
            <person name="Dimitrov K.M."/>
            <person name="Suarez D.L."/>
            <person name="Swayne D.E."/>
        </authorList>
    </citation>
    <scope>NUCLEOTIDE SEQUENCE [LARGE SCALE GENOMIC DNA]</scope>
    <source>
        <strain evidence="4 5">DSM 23236</strain>
    </source>
</reference>
<dbReference type="NCBIfam" id="TIGR00369">
    <property type="entry name" value="unchar_dom_1"/>
    <property type="match status" value="1"/>
</dbReference>
<dbReference type="Pfam" id="PF03061">
    <property type="entry name" value="4HBT"/>
    <property type="match status" value="1"/>
</dbReference>
<dbReference type="GO" id="GO:0061522">
    <property type="term" value="F:1,4-dihydroxy-2-naphthoyl-CoA thioesterase activity"/>
    <property type="evidence" value="ECO:0007669"/>
    <property type="project" value="TreeGrafter"/>
</dbReference>
<dbReference type="AlphaFoldDB" id="A0A1W1WWE8"/>
<proteinExistence type="inferred from homology"/>
<feature type="domain" description="Thioesterase" evidence="3">
    <location>
        <begin position="53"/>
        <end position="129"/>
    </location>
</feature>
<dbReference type="InterPro" id="IPR006683">
    <property type="entry name" value="Thioestr_dom"/>
</dbReference>
<evidence type="ECO:0000313" key="4">
    <source>
        <dbReference type="EMBL" id="SMC16049.1"/>
    </source>
</evidence>
<dbReference type="InterPro" id="IPR029069">
    <property type="entry name" value="HotDog_dom_sf"/>
</dbReference>
<dbReference type="InterPro" id="IPR003736">
    <property type="entry name" value="PAAI_dom"/>
</dbReference>
<dbReference type="GO" id="GO:0005829">
    <property type="term" value="C:cytosol"/>
    <property type="evidence" value="ECO:0007669"/>
    <property type="project" value="TreeGrafter"/>
</dbReference>
<accession>A0A1W1WWE8</accession>
<dbReference type="EMBL" id="FWXD01000001">
    <property type="protein sequence ID" value="SMC16049.1"/>
    <property type="molecule type" value="Genomic_DNA"/>
</dbReference>
<sequence>MSIWYRNYAVADLDKLCADTAVSYLDIRFAELGEDFVSASMPVDARTVQPMRVLHGGASCLLAETLGSVASNLVINPDAFYAVGAEINASHLRPATRGRVTGIARPIRLGSSQHVWDIRIENEAGGLVCIARLTNVVRRRRDSVERD</sequence>
<dbReference type="Proteomes" id="UP000192761">
    <property type="component" value="Unassembled WGS sequence"/>
</dbReference>
<evidence type="ECO:0000256" key="2">
    <source>
        <dbReference type="ARBA" id="ARBA00022801"/>
    </source>
</evidence>
<name>A0A1W1WWE8_9NEIS</name>
<dbReference type="RefSeq" id="WP_084088572.1">
    <property type="nucleotide sequence ID" value="NZ_FWXD01000001.1"/>
</dbReference>
<organism evidence="4 5">
    <name type="scientific">Andreprevotia lacus DSM 23236</name>
    <dbReference type="NCBI Taxonomy" id="1121001"/>
    <lineage>
        <taxon>Bacteria</taxon>
        <taxon>Pseudomonadati</taxon>
        <taxon>Pseudomonadota</taxon>
        <taxon>Betaproteobacteria</taxon>
        <taxon>Neisseriales</taxon>
        <taxon>Chitinibacteraceae</taxon>
        <taxon>Andreprevotia</taxon>
    </lineage>
</organism>
<protein>
    <submittedName>
        <fullName evidence="4">1,4-dihydroxy-2-naphthoyl-CoA hydrolase</fullName>
    </submittedName>
</protein>
<comment type="similarity">
    <text evidence="1">Belongs to the thioesterase PaaI family.</text>
</comment>